<protein>
    <submittedName>
        <fullName evidence="2">Uncharacterized protein</fullName>
    </submittedName>
</protein>
<name>A0A8T2MZB5_9TELE</name>
<dbReference type="Proteomes" id="UP000824540">
    <property type="component" value="Unassembled WGS sequence"/>
</dbReference>
<sequence length="111" mass="12211">MGQRTSDLWVPWAVCLEARSPCHRPCRRGAAPHQAGRLSPTRPWTCRSGTGFESCSRLGGSALGGCGMWAPWRTVETSGWAWSSRPPTTGRTTGPWRDRATSNANRVMVRL</sequence>
<proteinExistence type="predicted"/>
<gene>
    <name evidence="2" type="ORF">JZ751_029870</name>
</gene>
<evidence type="ECO:0000313" key="2">
    <source>
        <dbReference type="EMBL" id="KAG9329737.1"/>
    </source>
</evidence>
<reference evidence="2" key="1">
    <citation type="thesis" date="2021" institute="BYU ScholarsArchive" country="Provo, UT, USA">
        <title>Applications of and Algorithms for Genome Assembly and Genomic Analyses with an Emphasis on Marine Teleosts.</title>
        <authorList>
            <person name="Pickett B.D."/>
        </authorList>
    </citation>
    <scope>NUCLEOTIDE SEQUENCE</scope>
    <source>
        <strain evidence="2">HI-2016</strain>
    </source>
</reference>
<feature type="compositionally biased region" description="Low complexity" evidence="1">
    <location>
        <begin position="82"/>
        <end position="95"/>
    </location>
</feature>
<dbReference type="EMBL" id="JAFBMS010000959">
    <property type="protein sequence ID" value="KAG9329737.1"/>
    <property type="molecule type" value="Genomic_DNA"/>
</dbReference>
<evidence type="ECO:0000313" key="3">
    <source>
        <dbReference type="Proteomes" id="UP000824540"/>
    </source>
</evidence>
<keyword evidence="3" id="KW-1185">Reference proteome</keyword>
<comment type="caution">
    <text evidence="2">The sequence shown here is derived from an EMBL/GenBank/DDBJ whole genome shotgun (WGS) entry which is preliminary data.</text>
</comment>
<organism evidence="2 3">
    <name type="scientific">Albula glossodonta</name>
    <name type="common">roundjaw bonefish</name>
    <dbReference type="NCBI Taxonomy" id="121402"/>
    <lineage>
        <taxon>Eukaryota</taxon>
        <taxon>Metazoa</taxon>
        <taxon>Chordata</taxon>
        <taxon>Craniata</taxon>
        <taxon>Vertebrata</taxon>
        <taxon>Euteleostomi</taxon>
        <taxon>Actinopterygii</taxon>
        <taxon>Neopterygii</taxon>
        <taxon>Teleostei</taxon>
        <taxon>Albuliformes</taxon>
        <taxon>Albulidae</taxon>
        <taxon>Albula</taxon>
    </lineage>
</organism>
<accession>A0A8T2MZB5</accession>
<dbReference type="AlphaFoldDB" id="A0A8T2MZB5"/>
<evidence type="ECO:0000256" key="1">
    <source>
        <dbReference type="SAM" id="MobiDB-lite"/>
    </source>
</evidence>
<feature type="region of interest" description="Disordered" evidence="1">
    <location>
        <begin position="80"/>
        <end position="105"/>
    </location>
</feature>